<dbReference type="Proteomes" id="UP000248627">
    <property type="component" value="Unassembled WGS sequence"/>
</dbReference>
<keyword evidence="2" id="KW-1185">Reference proteome</keyword>
<reference evidence="1 2" key="1">
    <citation type="submission" date="2018-01" db="EMBL/GenBank/DDBJ databases">
        <title>Draft genome sequence of Jishengella endophytica.</title>
        <authorList>
            <person name="Sahin N."/>
            <person name="Ay H."/>
            <person name="Saygin H."/>
        </authorList>
    </citation>
    <scope>NUCLEOTIDE SEQUENCE [LARGE SCALE GENOMIC DNA]</scope>
    <source>
        <strain evidence="1 2">DSM 45430</strain>
    </source>
</reference>
<dbReference type="EMBL" id="POTX01000028">
    <property type="protein sequence ID" value="PZF99133.1"/>
    <property type="molecule type" value="Genomic_DNA"/>
</dbReference>
<dbReference type="AlphaFoldDB" id="A0A2W2E2F8"/>
<gene>
    <name evidence="1" type="ORF">C1I93_06660</name>
</gene>
<dbReference type="RefSeq" id="WP_111242351.1">
    <property type="nucleotide sequence ID" value="NZ_AP023358.1"/>
</dbReference>
<proteinExistence type="predicted"/>
<name>A0A2W2E2F8_9ACTN</name>
<comment type="caution">
    <text evidence="1">The sequence shown here is derived from an EMBL/GenBank/DDBJ whole genome shotgun (WGS) entry which is preliminary data.</text>
</comment>
<evidence type="ECO:0000313" key="2">
    <source>
        <dbReference type="Proteomes" id="UP000248627"/>
    </source>
</evidence>
<accession>A0A2W2E2F8</accession>
<organism evidence="1 2">
    <name type="scientific">Micromonospora endophytica</name>
    <dbReference type="NCBI Taxonomy" id="515350"/>
    <lineage>
        <taxon>Bacteria</taxon>
        <taxon>Bacillati</taxon>
        <taxon>Actinomycetota</taxon>
        <taxon>Actinomycetes</taxon>
        <taxon>Micromonosporales</taxon>
        <taxon>Micromonosporaceae</taxon>
        <taxon>Micromonospora</taxon>
    </lineage>
</organism>
<evidence type="ECO:0000313" key="1">
    <source>
        <dbReference type="EMBL" id="PZF99133.1"/>
    </source>
</evidence>
<dbReference type="OrthoDB" id="3367156at2"/>
<sequence>MSDDLDQRLTATLQRHAGGSVDPTPLVAQARLLGRRSQRRRRGLAAGGALAACAALAVAVVALPPGPAPDGPAGRLALPQAPGTPGASARPEAVGTDPGIVHFTTEALVSSAETATWRAGRGVESVEFQGPSGAARFALARSVETLDQLQQTLSSAGQPQPPVDVRVGARPGTAWFDKSDDRQLWFVRWQPVDGLWAQLDSYAADRDEATATATLVRFDQAQRCVVPFRLEALPTGGRLLECSVTLHRVEPTPVGAASLVVGDDSGRWLTVRTHVTPGYEAPPGDLVAGPYRARRQGSEVLEMVVEPYVVEAFLRGWGKGYPESVGLTVLGGFQGARDPARPDTW</sequence>
<protein>
    <submittedName>
        <fullName evidence="1">Uncharacterized protein</fullName>
    </submittedName>
</protein>